<protein>
    <recommendedName>
        <fullName evidence="4">AAA+ ATPase domain-containing protein</fullName>
    </recommendedName>
</protein>
<proteinExistence type="predicted"/>
<dbReference type="InterPro" id="IPR027417">
    <property type="entry name" value="P-loop_NTPase"/>
</dbReference>
<dbReference type="Proteomes" id="UP000242699">
    <property type="component" value="Unassembled WGS sequence"/>
</dbReference>
<evidence type="ECO:0008006" key="4">
    <source>
        <dbReference type="Google" id="ProtNLM"/>
    </source>
</evidence>
<feature type="region of interest" description="Disordered" evidence="1">
    <location>
        <begin position="328"/>
        <end position="376"/>
    </location>
</feature>
<feature type="region of interest" description="Disordered" evidence="1">
    <location>
        <begin position="1"/>
        <end position="27"/>
    </location>
</feature>
<accession>A0A2T2WM38</accession>
<dbReference type="Gene3D" id="3.40.50.300">
    <property type="entry name" value="P-loop containing nucleotide triphosphate hydrolases"/>
    <property type="match status" value="1"/>
</dbReference>
<feature type="compositionally biased region" description="Basic and acidic residues" evidence="1">
    <location>
        <begin position="338"/>
        <end position="352"/>
    </location>
</feature>
<comment type="caution">
    <text evidence="2">The sequence shown here is derived from an EMBL/GenBank/DDBJ whole genome shotgun (WGS) entry which is preliminary data.</text>
</comment>
<feature type="compositionally biased region" description="Basic residues" evidence="1">
    <location>
        <begin position="1"/>
        <end position="11"/>
    </location>
</feature>
<evidence type="ECO:0000256" key="1">
    <source>
        <dbReference type="SAM" id="MobiDB-lite"/>
    </source>
</evidence>
<feature type="compositionally biased region" description="Acidic residues" evidence="1">
    <location>
        <begin position="353"/>
        <end position="366"/>
    </location>
</feature>
<dbReference type="SUPFAM" id="SSF52540">
    <property type="entry name" value="P-loop containing nucleoside triphosphate hydrolases"/>
    <property type="match status" value="1"/>
</dbReference>
<name>A0A2T2WM38_9FIRM</name>
<gene>
    <name evidence="2" type="ORF">C7B43_20115</name>
</gene>
<sequence>MGKLCHRRGGRRPSLSPAKFDGSRSSLPGLVACRPGSAARKNRKAGERMSGYVFPAECDLKRFRDTLPPVRDWVIEGMEPGDVGIVSAPGGTGKSMLCLSIGLAVASAQPLFGQWKVGSIPGDVVYIFEEDSETTLHHRMHALSRFAHPTDDELGRLHAICVRSRPPKLMLQGTQGLAQRQKDEVGALLALLDSLPNPRLLILDPLLKFHTLDENSNNEMNQLMELMGQIAERAGVAVILVHHTAKGKSNGNTDSEHQEAARGASAIINEARWQASLRGIGAKTAKKWGLDEDQARRYLWLTLPKRNNVGHLDDILLERGFGGVLMGVGQSTPSNESSHLDDAAKKRFQHQEDNDDDQQETQEDQDGQNQKVPSWL</sequence>
<dbReference type="AlphaFoldDB" id="A0A2T2WM38"/>
<dbReference type="EMBL" id="PXYT01000095">
    <property type="protein sequence ID" value="PSR23301.1"/>
    <property type="molecule type" value="Genomic_DNA"/>
</dbReference>
<organism evidence="2 3">
    <name type="scientific">Sulfobacillus benefaciens</name>
    <dbReference type="NCBI Taxonomy" id="453960"/>
    <lineage>
        <taxon>Bacteria</taxon>
        <taxon>Bacillati</taxon>
        <taxon>Bacillota</taxon>
        <taxon>Clostridia</taxon>
        <taxon>Eubacteriales</taxon>
        <taxon>Clostridiales Family XVII. Incertae Sedis</taxon>
        <taxon>Sulfobacillus</taxon>
    </lineage>
</organism>
<evidence type="ECO:0000313" key="2">
    <source>
        <dbReference type="EMBL" id="PSR23301.1"/>
    </source>
</evidence>
<reference evidence="2 3" key="1">
    <citation type="journal article" date="2014" name="BMC Genomics">
        <title>Comparison of environmental and isolate Sulfobacillus genomes reveals diverse carbon, sulfur, nitrogen, and hydrogen metabolisms.</title>
        <authorList>
            <person name="Justice N.B."/>
            <person name="Norman A."/>
            <person name="Brown C.T."/>
            <person name="Singh A."/>
            <person name="Thomas B.C."/>
            <person name="Banfield J.F."/>
        </authorList>
    </citation>
    <scope>NUCLEOTIDE SEQUENCE [LARGE SCALE GENOMIC DNA]</scope>
    <source>
        <strain evidence="2">AMDSBA1</strain>
    </source>
</reference>
<evidence type="ECO:0000313" key="3">
    <source>
        <dbReference type="Proteomes" id="UP000242699"/>
    </source>
</evidence>
<dbReference type="Pfam" id="PF13481">
    <property type="entry name" value="AAA_25"/>
    <property type="match status" value="1"/>
</dbReference>